<dbReference type="Proteomes" id="UP000436694">
    <property type="component" value="Unassembled WGS sequence"/>
</dbReference>
<dbReference type="Gene3D" id="2.40.50.100">
    <property type="match status" value="1"/>
</dbReference>
<dbReference type="Gene3D" id="2.40.30.170">
    <property type="match status" value="1"/>
</dbReference>
<evidence type="ECO:0000256" key="2">
    <source>
        <dbReference type="SAM" id="Phobius"/>
    </source>
</evidence>
<dbReference type="PANTHER" id="PTHR30469:SF29">
    <property type="entry name" value="BLR2860 PROTEIN"/>
    <property type="match status" value="1"/>
</dbReference>
<evidence type="ECO:0000313" key="4">
    <source>
        <dbReference type="EMBL" id="MQY41931.1"/>
    </source>
</evidence>
<evidence type="ECO:0000256" key="1">
    <source>
        <dbReference type="ARBA" id="ARBA00009477"/>
    </source>
</evidence>
<dbReference type="InterPro" id="IPR058647">
    <property type="entry name" value="BSH_CzcB-like"/>
</dbReference>
<name>A0A844AVA5_9RHOB</name>
<dbReference type="NCBIfam" id="TIGR01730">
    <property type="entry name" value="RND_mfp"/>
    <property type="match status" value="1"/>
</dbReference>
<proteinExistence type="inferred from homology"/>
<keyword evidence="5" id="KW-1185">Reference proteome</keyword>
<dbReference type="EMBL" id="WIXK01000002">
    <property type="protein sequence ID" value="MQY41931.1"/>
    <property type="molecule type" value="Genomic_DNA"/>
</dbReference>
<evidence type="ECO:0000259" key="3">
    <source>
        <dbReference type="Pfam" id="PF25973"/>
    </source>
</evidence>
<sequence>MTARPDTDQRIDRGPVVLQTRVREGDENTHDCVGAETPNLRRARLFNDDPVHRFAPFSAIVACVLLAFWMLIGMISETQSRPHEADHSNTLPSVEVSTLPSTAEEVWHVFEGRGTTQPLQTIELTAPISGTINQLLVTKGAYVEEGDLIAKFDASQIVSELAKLRAETAQAKLELNIAEALHQKDTATALRVSKARANHMAATANQKQALENLKRHSVRAPFGGRLETMDVVKGETLQQGTRILQITDLSSVLIPVQVPQDLRQYLRNGMSADIHFSSGPSLTGEIVFLANVADPGTRKFRADIRIANQRANIPVGIDANVVVPATQSRAHFIKPEFLSLSDAGAIGLKIVGPENHVRFHPVTIIKTEQSGLWLSGLPEEIQYLTSGRGMVSDGDLITPNTDTILAGRTK</sequence>
<comment type="similarity">
    <text evidence="1">Belongs to the membrane fusion protein (MFP) (TC 8.A.1) family.</text>
</comment>
<organism evidence="4 5">
    <name type="scientific">Tritonibacter aquimaris</name>
    <dbReference type="NCBI Taxonomy" id="2663379"/>
    <lineage>
        <taxon>Bacteria</taxon>
        <taxon>Pseudomonadati</taxon>
        <taxon>Pseudomonadota</taxon>
        <taxon>Alphaproteobacteria</taxon>
        <taxon>Rhodobacterales</taxon>
        <taxon>Paracoccaceae</taxon>
        <taxon>Tritonibacter</taxon>
    </lineage>
</organism>
<dbReference type="GO" id="GO:1990281">
    <property type="term" value="C:efflux pump complex"/>
    <property type="evidence" value="ECO:0007669"/>
    <property type="project" value="TreeGrafter"/>
</dbReference>
<dbReference type="AlphaFoldDB" id="A0A844AVA5"/>
<dbReference type="Pfam" id="PF25973">
    <property type="entry name" value="BSH_CzcB"/>
    <property type="match status" value="1"/>
</dbReference>
<keyword evidence="2" id="KW-0812">Transmembrane</keyword>
<accession>A0A844AVA5</accession>
<dbReference type="Gene3D" id="1.10.287.470">
    <property type="entry name" value="Helix hairpin bin"/>
    <property type="match status" value="1"/>
</dbReference>
<feature type="transmembrane region" description="Helical" evidence="2">
    <location>
        <begin position="54"/>
        <end position="72"/>
    </location>
</feature>
<protein>
    <submittedName>
        <fullName evidence="4">Efflux RND transporter periplasmic adaptor subunit</fullName>
    </submittedName>
</protein>
<evidence type="ECO:0000313" key="5">
    <source>
        <dbReference type="Proteomes" id="UP000436694"/>
    </source>
</evidence>
<reference evidence="4 5" key="1">
    <citation type="submission" date="2019-10" db="EMBL/GenBank/DDBJ databases">
        <title>Epibacterium sp. nov., isolated from seawater.</title>
        <authorList>
            <person name="Zhang X."/>
            <person name="Li N."/>
        </authorList>
    </citation>
    <scope>NUCLEOTIDE SEQUENCE [LARGE SCALE GENOMIC DNA]</scope>
    <source>
        <strain evidence="4 5">SM1969</strain>
    </source>
</reference>
<keyword evidence="2" id="KW-1133">Transmembrane helix</keyword>
<dbReference type="GO" id="GO:0015562">
    <property type="term" value="F:efflux transmembrane transporter activity"/>
    <property type="evidence" value="ECO:0007669"/>
    <property type="project" value="TreeGrafter"/>
</dbReference>
<dbReference type="RefSeq" id="WP_153545626.1">
    <property type="nucleotide sequence ID" value="NZ_WIXK01000002.1"/>
</dbReference>
<dbReference type="InterPro" id="IPR006143">
    <property type="entry name" value="RND_pump_MFP"/>
</dbReference>
<gene>
    <name evidence="4" type="ORF">GG681_04715</name>
</gene>
<dbReference type="PANTHER" id="PTHR30469">
    <property type="entry name" value="MULTIDRUG RESISTANCE PROTEIN MDTA"/>
    <property type="match status" value="1"/>
</dbReference>
<comment type="caution">
    <text evidence="4">The sequence shown here is derived from an EMBL/GenBank/DDBJ whole genome shotgun (WGS) entry which is preliminary data.</text>
</comment>
<feature type="domain" description="CzcB-like barrel-sandwich hybrid" evidence="3">
    <location>
        <begin position="121"/>
        <end position="248"/>
    </location>
</feature>
<dbReference type="SUPFAM" id="SSF111369">
    <property type="entry name" value="HlyD-like secretion proteins"/>
    <property type="match status" value="1"/>
</dbReference>
<keyword evidence="2" id="KW-0472">Membrane</keyword>